<dbReference type="GO" id="GO:0016020">
    <property type="term" value="C:membrane"/>
    <property type="evidence" value="ECO:0007669"/>
    <property type="project" value="InterPro"/>
</dbReference>
<reference evidence="8 9" key="1">
    <citation type="submission" date="2019-07" db="EMBL/GenBank/DDBJ databases">
        <title>Novel species isolated from glacier.</title>
        <authorList>
            <person name="Liu Q."/>
            <person name="Xin Y.-H."/>
        </authorList>
    </citation>
    <scope>NUCLEOTIDE SEQUENCE [LARGE SCALE GENOMIC DNA]</scope>
    <source>
        <strain evidence="8 9">LB1R16</strain>
    </source>
</reference>
<dbReference type="OrthoDB" id="6522570at2"/>
<dbReference type="SUPFAM" id="SSF53850">
    <property type="entry name" value="Periplasmic binding protein-like II"/>
    <property type="match status" value="1"/>
</dbReference>
<dbReference type="Gene3D" id="3.40.190.10">
    <property type="entry name" value="Periplasmic binding protein-like II"/>
    <property type="match status" value="2"/>
</dbReference>
<keyword evidence="9" id="KW-1185">Reference proteome</keyword>
<evidence type="ECO:0000256" key="1">
    <source>
        <dbReference type="ARBA" id="ARBA00004418"/>
    </source>
</evidence>
<organism evidence="8 9">
    <name type="scientific">Glacieibacterium frigidum</name>
    <dbReference type="NCBI Taxonomy" id="2593303"/>
    <lineage>
        <taxon>Bacteria</taxon>
        <taxon>Pseudomonadati</taxon>
        <taxon>Pseudomonadota</taxon>
        <taxon>Alphaproteobacteria</taxon>
        <taxon>Sphingomonadales</taxon>
        <taxon>Sphingosinicellaceae</taxon>
        <taxon>Glacieibacterium</taxon>
    </lineage>
</organism>
<dbReference type="NCBIfam" id="TIGR01728">
    <property type="entry name" value="SsuA_fam"/>
    <property type="match status" value="1"/>
</dbReference>
<evidence type="ECO:0000313" key="9">
    <source>
        <dbReference type="Proteomes" id="UP000317894"/>
    </source>
</evidence>
<dbReference type="Pfam" id="PF09084">
    <property type="entry name" value="NMT1"/>
    <property type="match status" value="1"/>
</dbReference>
<evidence type="ECO:0000256" key="3">
    <source>
        <dbReference type="ARBA" id="ARBA00022448"/>
    </source>
</evidence>
<feature type="domain" description="Solute-binding protein family 3/N-terminal" evidence="7">
    <location>
        <begin position="22"/>
        <end position="228"/>
    </location>
</feature>
<evidence type="ECO:0000256" key="4">
    <source>
        <dbReference type="ARBA" id="ARBA00022729"/>
    </source>
</evidence>
<dbReference type="PROSITE" id="PS51257">
    <property type="entry name" value="PROKAR_LIPOPROTEIN"/>
    <property type="match status" value="1"/>
</dbReference>
<evidence type="ECO:0000313" key="8">
    <source>
        <dbReference type="EMBL" id="TRW14265.1"/>
    </source>
</evidence>
<dbReference type="PANTHER" id="PTHR30024:SF42">
    <property type="entry name" value="ALIPHATIC SULFONATES-BINDING PROTEIN-RELATED"/>
    <property type="match status" value="1"/>
</dbReference>
<sequence>MMTRRLVVGSPLALAACGGPARLRIGYQKNGLLLIARERATPAADWREFPSGPPLLEAMSVGGLDLGGTGDTPPIVAQASGANIVYVAAQPVSGAAAAILVPRGSALRTAADLRGRRVAWLRGSSAQGLVAGVLADAGLTVGDIEAVNLAPDAAAGAFAGGSLDAWAVWDPYFAAAEAEGARVLVPGRPLAASNSFILANRDFARDYPRDLTAALDALAGTARWAAANRPALAALITRAAKLHPNVATRVAARQDLTLVPLTAAIITREQEIADALFRDASIPARVDVGAAVWRGWAG</sequence>
<dbReference type="PANTHER" id="PTHR30024">
    <property type="entry name" value="ALIPHATIC SULFONATES-BINDING PROTEIN-RELATED"/>
    <property type="match status" value="1"/>
</dbReference>
<evidence type="ECO:0000256" key="6">
    <source>
        <dbReference type="ARBA" id="ARBA00070228"/>
    </source>
</evidence>
<name>A0A552U7S2_9SPHN</name>
<dbReference type="EMBL" id="VJWA01000002">
    <property type="protein sequence ID" value="TRW14265.1"/>
    <property type="molecule type" value="Genomic_DNA"/>
</dbReference>
<gene>
    <name evidence="8" type="ORF">FMM06_11145</name>
</gene>
<dbReference type="InterPro" id="IPR001638">
    <property type="entry name" value="Solute-binding_3/MltF_N"/>
</dbReference>
<evidence type="ECO:0000256" key="5">
    <source>
        <dbReference type="ARBA" id="ARBA00055538"/>
    </source>
</evidence>
<dbReference type="SMART" id="SM00062">
    <property type="entry name" value="PBPb"/>
    <property type="match status" value="1"/>
</dbReference>
<dbReference type="Proteomes" id="UP000317894">
    <property type="component" value="Unassembled WGS sequence"/>
</dbReference>
<keyword evidence="3" id="KW-0813">Transport</keyword>
<dbReference type="AlphaFoldDB" id="A0A552U7S2"/>
<dbReference type="InterPro" id="IPR015168">
    <property type="entry name" value="SsuA/THI5"/>
</dbReference>
<proteinExistence type="inferred from homology"/>
<comment type="subcellular location">
    <subcellularLocation>
        <location evidence="1">Periplasm</location>
    </subcellularLocation>
</comment>
<evidence type="ECO:0000259" key="7">
    <source>
        <dbReference type="SMART" id="SM00062"/>
    </source>
</evidence>
<comment type="caution">
    <text evidence="8">The sequence shown here is derived from an EMBL/GenBank/DDBJ whole genome shotgun (WGS) entry which is preliminary data.</text>
</comment>
<accession>A0A552U7S2</accession>
<dbReference type="RefSeq" id="WP_144237470.1">
    <property type="nucleotide sequence ID" value="NZ_VJWA01000002.1"/>
</dbReference>
<dbReference type="InterPro" id="IPR010067">
    <property type="entry name" value="ABC_SsuA_sub-bd"/>
</dbReference>
<keyword evidence="4" id="KW-0732">Signal</keyword>
<comment type="function">
    <text evidence="5">Part of a binding-protein-dependent transport system for aliphatic sulfonates. Putative binding protein.</text>
</comment>
<dbReference type="FunFam" id="3.40.190.10:FF:000050">
    <property type="entry name" value="Sulfonate ABC transporter substrate-binding protein"/>
    <property type="match status" value="1"/>
</dbReference>
<evidence type="ECO:0000256" key="2">
    <source>
        <dbReference type="ARBA" id="ARBA00010742"/>
    </source>
</evidence>
<dbReference type="GO" id="GO:0042597">
    <property type="term" value="C:periplasmic space"/>
    <property type="evidence" value="ECO:0007669"/>
    <property type="project" value="UniProtKB-SubCell"/>
</dbReference>
<protein>
    <recommendedName>
        <fullName evidence="6">Putative aliphatic sulfonates-binding protein</fullName>
    </recommendedName>
</protein>
<comment type="similarity">
    <text evidence="2">Belongs to the bacterial solute-binding protein SsuA/TauA family.</text>
</comment>
<dbReference type="GO" id="GO:0042626">
    <property type="term" value="F:ATPase-coupled transmembrane transporter activity"/>
    <property type="evidence" value="ECO:0007669"/>
    <property type="project" value="InterPro"/>
</dbReference>